<name>A0AAD6ZLT6_9AGAR</name>
<sequence>MDADGLQGLEHLQGLADDDDFDPSNLNTANFVTMEGVLNGSEQIELSHAGRELGSLEEDLEADTDDESAGAKTRQAPKAEDWRTRHDRTERRNLAFESQMPEMVASYIRYCAEQATAGGPLCTSPEEEEMRVQEVYEIRVVDMFETSTVDVKLKPTENGIAPALVREGLLPCGPWEPTVAITVRVLEAYRIQHARCPQLAIQSFVKSLCDMHGVAYRPYLCQQFSIAYDLYLDVRRRTDERVMLLLGRDSKWRLKHACPACMYKLEGEDKLIFDMLTTMDGNDSLKRVLRRNKTSMAEDEGGEPVLGKSKERVDNRDASDGYMYPRDRVERWAKTRLAEVLPMGSGNSTADNPCADRWKNMIDDVTSKMWGIFDETGIFLALCRHGFVLVIADMIRSGELAKYPLAIVQELLDTFGMNLGAGYDIGCHFRATVENSELGEQARRNKLKCLVGSFHGHAHNRLCQLSFLATYVEGMGLEDLEGCERYFSRSNGLAKSCRYASRFHRQQEITTYAKHFDSFETYANLSKFLCTKYRQALGILKMEAVLQNWMPQEGVDDYARFHEWLQEEKDYLLGLKDAPKTNEETLEMEYVQKLINLSASEAKYSVLLADTRRARADDAPYAPGVGKAELARRHAKEKVDKDLETVQELERQLDIADRWTTASPRWVSTTVAIKKRKYLLALDALELLIVERIFELTKMNQSQTGYKMRKHIAKALQARSKAVRNAIDRYNSAASLLNPPMPHLTWEQVVEYVFLADFDILRDTRAEIQSRPWTRPAYWLAMDRYFKILRAREEIHRLNVEIPRVVTWIRDEDRVLQGKSEEEADADRGMAVQVRLYRERRGRFDDTHMQRFWALAKTPGFTGSVMPGVSLEMRAARREARAAAREQRQAAVRRASGGGSESDGSDEETAIVVDVSAGDEGEEEGWVEEEDEGDDAMEEAVSDLLYTISMVAVDDKGPQQVQES</sequence>
<feature type="region of interest" description="Disordered" evidence="1">
    <location>
        <begin position="60"/>
        <end position="90"/>
    </location>
</feature>
<dbReference type="PANTHER" id="PTHR33096:SF1">
    <property type="entry name" value="CXC1-LIKE CYSTEINE CLUSTER ASSOCIATED WITH KDZ TRANSPOSASES DOMAIN-CONTAINING PROTEIN"/>
    <property type="match status" value="1"/>
</dbReference>
<evidence type="ECO:0008006" key="4">
    <source>
        <dbReference type="Google" id="ProtNLM"/>
    </source>
</evidence>
<evidence type="ECO:0000313" key="3">
    <source>
        <dbReference type="Proteomes" id="UP001218218"/>
    </source>
</evidence>
<gene>
    <name evidence="2" type="ORF">DFH08DRAFT_709288</name>
</gene>
<organism evidence="2 3">
    <name type="scientific">Mycena albidolilacea</name>
    <dbReference type="NCBI Taxonomy" id="1033008"/>
    <lineage>
        <taxon>Eukaryota</taxon>
        <taxon>Fungi</taxon>
        <taxon>Dikarya</taxon>
        <taxon>Basidiomycota</taxon>
        <taxon>Agaricomycotina</taxon>
        <taxon>Agaricomycetes</taxon>
        <taxon>Agaricomycetidae</taxon>
        <taxon>Agaricales</taxon>
        <taxon>Marasmiineae</taxon>
        <taxon>Mycenaceae</taxon>
        <taxon>Mycena</taxon>
    </lineage>
</organism>
<feature type="compositionally biased region" description="Acidic residues" evidence="1">
    <location>
        <begin position="917"/>
        <end position="936"/>
    </location>
</feature>
<dbReference type="PANTHER" id="PTHR33096">
    <property type="entry name" value="CXC2 DOMAIN-CONTAINING PROTEIN"/>
    <property type="match status" value="1"/>
</dbReference>
<dbReference type="AlphaFoldDB" id="A0AAD6ZLT6"/>
<accession>A0AAD6ZLT6</accession>
<proteinExistence type="predicted"/>
<feature type="region of interest" description="Disordered" evidence="1">
    <location>
        <begin position="880"/>
        <end position="936"/>
    </location>
</feature>
<keyword evidence="3" id="KW-1185">Reference proteome</keyword>
<protein>
    <recommendedName>
        <fullName evidence="4">CxC1-like cysteine cluster associated with KDZ transposases domain-containing protein</fullName>
    </recommendedName>
</protein>
<evidence type="ECO:0000256" key="1">
    <source>
        <dbReference type="SAM" id="MobiDB-lite"/>
    </source>
</evidence>
<reference evidence="2" key="1">
    <citation type="submission" date="2023-03" db="EMBL/GenBank/DDBJ databases">
        <title>Massive genome expansion in bonnet fungi (Mycena s.s.) driven by repeated elements and novel gene families across ecological guilds.</title>
        <authorList>
            <consortium name="Lawrence Berkeley National Laboratory"/>
            <person name="Harder C.B."/>
            <person name="Miyauchi S."/>
            <person name="Viragh M."/>
            <person name="Kuo A."/>
            <person name="Thoen E."/>
            <person name="Andreopoulos B."/>
            <person name="Lu D."/>
            <person name="Skrede I."/>
            <person name="Drula E."/>
            <person name="Henrissat B."/>
            <person name="Morin E."/>
            <person name="Kohler A."/>
            <person name="Barry K."/>
            <person name="LaButti K."/>
            <person name="Morin E."/>
            <person name="Salamov A."/>
            <person name="Lipzen A."/>
            <person name="Mereny Z."/>
            <person name="Hegedus B."/>
            <person name="Baldrian P."/>
            <person name="Stursova M."/>
            <person name="Weitz H."/>
            <person name="Taylor A."/>
            <person name="Grigoriev I.V."/>
            <person name="Nagy L.G."/>
            <person name="Martin F."/>
            <person name="Kauserud H."/>
        </authorList>
    </citation>
    <scope>NUCLEOTIDE SEQUENCE</scope>
    <source>
        <strain evidence="2">CBHHK002</strain>
    </source>
</reference>
<comment type="caution">
    <text evidence="2">The sequence shown here is derived from an EMBL/GenBank/DDBJ whole genome shotgun (WGS) entry which is preliminary data.</text>
</comment>
<feature type="compositionally biased region" description="Basic and acidic residues" evidence="1">
    <location>
        <begin position="77"/>
        <end position="90"/>
    </location>
</feature>
<dbReference type="Pfam" id="PF18758">
    <property type="entry name" value="KDZ"/>
    <property type="match status" value="1"/>
</dbReference>
<dbReference type="Proteomes" id="UP001218218">
    <property type="component" value="Unassembled WGS sequence"/>
</dbReference>
<dbReference type="EMBL" id="JARIHO010000038">
    <property type="protein sequence ID" value="KAJ7328687.1"/>
    <property type="molecule type" value="Genomic_DNA"/>
</dbReference>
<evidence type="ECO:0000313" key="2">
    <source>
        <dbReference type="EMBL" id="KAJ7328687.1"/>
    </source>
</evidence>
<dbReference type="InterPro" id="IPR040521">
    <property type="entry name" value="KDZ"/>
</dbReference>